<dbReference type="Proteomes" id="UP001488805">
    <property type="component" value="Unassembled WGS sequence"/>
</dbReference>
<organism evidence="1 2">
    <name type="scientific">Zoarces viviparus</name>
    <name type="common">Viviparous eelpout</name>
    <name type="synonym">Blennius viviparus</name>
    <dbReference type="NCBI Taxonomy" id="48416"/>
    <lineage>
        <taxon>Eukaryota</taxon>
        <taxon>Metazoa</taxon>
        <taxon>Chordata</taxon>
        <taxon>Craniata</taxon>
        <taxon>Vertebrata</taxon>
        <taxon>Euteleostomi</taxon>
        <taxon>Actinopterygii</taxon>
        <taxon>Neopterygii</taxon>
        <taxon>Teleostei</taxon>
        <taxon>Neoteleostei</taxon>
        <taxon>Acanthomorphata</taxon>
        <taxon>Eupercaria</taxon>
        <taxon>Perciformes</taxon>
        <taxon>Cottioidei</taxon>
        <taxon>Zoarcales</taxon>
        <taxon>Zoarcidae</taxon>
        <taxon>Zoarcinae</taxon>
        <taxon>Zoarces</taxon>
    </lineage>
</organism>
<gene>
    <name evidence="1" type="ORF">VZT92_023094</name>
</gene>
<dbReference type="AlphaFoldDB" id="A0AAW1E7L5"/>
<reference evidence="1 2" key="1">
    <citation type="journal article" date="2024" name="Genome Biol. Evol.">
        <title>Chromosome-level genome assembly of the viviparous eelpout Zoarces viviparus.</title>
        <authorList>
            <person name="Fuhrmann N."/>
            <person name="Brasseur M.V."/>
            <person name="Bakowski C.E."/>
            <person name="Podsiadlowski L."/>
            <person name="Prost S."/>
            <person name="Krehenwinkel H."/>
            <person name="Mayer C."/>
        </authorList>
    </citation>
    <scope>NUCLEOTIDE SEQUENCE [LARGE SCALE GENOMIC DNA]</scope>
    <source>
        <strain evidence="1">NO-MEL_2022_Ind0_liver</strain>
    </source>
</reference>
<name>A0AAW1E7L5_ZOAVI</name>
<keyword evidence="2" id="KW-1185">Reference proteome</keyword>
<proteinExistence type="predicted"/>
<sequence>MYPEAKYMSPLYHGDKQTALSAQAGVSLVSPSVSSVRLENERSPVAAHAAPFTIGACGVNSRCPISGWGRKASAV</sequence>
<dbReference type="EMBL" id="JBCEZU010000538">
    <property type="protein sequence ID" value="KAK9517749.1"/>
    <property type="molecule type" value="Genomic_DNA"/>
</dbReference>
<protein>
    <submittedName>
        <fullName evidence="1">Uncharacterized protein</fullName>
    </submittedName>
</protein>
<evidence type="ECO:0000313" key="1">
    <source>
        <dbReference type="EMBL" id="KAK9517749.1"/>
    </source>
</evidence>
<accession>A0AAW1E7L5</accession>
<comment type="caution">
    <text evidence="1">The sequence shown here is derived from an EMBL/GenBank/DDBJ whole genome shotgun (WGS) entry which is preliminary data.</text>
</comment>
<evidence type="ECO:0000313" key="2">
    <source>
        <dbReference type="Proteomes" id="UP001488805"/>
    </source>
</evidence>